<evidence type="ECO:0000313" key="4">
    <source>
        <dbReference type="EMBL" id="QBP06262.1"/>
    </source>
</evidence>
<evidence type="ECO:0000259" key="3">
    <source>
        <dbReference type="SMART" id="SM00475"/>
    </source>
</evidence>
<keyword evidence="2" id="KW-0378">Hydrolase</keyword>
<evidence type="ECO:0000256" key="2">
    <source>
        <dbReference type="ARBA" id="ARBA00022801"/>
    </source>
</evidence>
<dbReference type="GO" id="GO:0017108">
    <property type="term" value="F:5'-flap endonuclease activity"/>
    <property type="evidence" value="ECO:0007669"/>
    <property type="project" value="InterPro"/>
</dbReference>
<dbReference type="Gene3D" id="1.10.150.20">
    <property type="entry name" value="5' to 3' exonuclease, C-terminal subdomain"/>
    <property type="match status" value="1"/>
</dbReference>
<sequence>MLLIDASNRVFSTVLEYHRSTGEQADIQLIRHLITDGLRVDKKRLAEFADEIVLCFDGRKYWRREFFQHYKAKRAAGREASSFDWDAFFPAYDQFKQELREFFPIKCVEVEGAEADDIMGVLASRYADVKKVCVASSDKDMVQLQQNMNPKIKQYSYFHKKFLTPKTSKYDLFEHVVKGDSGDGVPNILSPDDVLITPGSRQRPISSKKLEEWRAKGGLFEPENFCTDSEMLSRFHRNRTLIDLRKIPGDLAQKIDDAYTEYEVPKGKMFGYLTTNKMMKILREGGF</sequence>
<dbReference type="Pfam" id="PF09293">
    <property type="entry name" value="RNaseH_C"/>
    <property type="match status" value="1"/>
</dbReference>
<dbReference type="RefSeq" id="YP_009844412.1">
    <property type="nucleotide sequence ID" value="NC_048755.1"/>
</dbReference>
<dbReference type="InterPro" id="IPR020046">
    <property type="entry name" value="5-3_exonucl_a-hlix_arch_N"/>
</dbReference>
<evidence type="ECO:0000313" key="5">
    <source>
        <dbReference type="Proteomes" id="UP000294655"/>
    </source>
</evidence>
<reference evidence="4 5" key="1">
    <citation type="submission" date="2019-02" db="EMBL/GenBank/DDBJ databases">
        <authorList>
            <person name="He Y."/>
            <person name="Shi H."/>
            <person name="Li J."/>
            <person name="Sun Y."/>
        </authorList>
    </citation>
    <scope>NUCLEOTIDE SEQUENCE [LARGE SCALE GENOMIC DNA]</scope>
</reference>
<dbReference type="Proteomes" id="UP000294655">
    <property type="component" value="Segment"/>
</dbReference>
<dbReference type="InterPro" id="IPR029060">
    <property type="entry name" value="PIN-like_dom_sf"/>
</dbReference>
<accession>A0A482IEB5</accession>
<feature type="domain" description="5'-3' exonuclease" evidence="3">
    <location>
        <begin position="1"/>
        <end position="265"/>
    </location>
</feature>
<dbReference type="PANTHER" id="PTHR42646:SF2">
    <property type="entry name" value="5'-3' EXONUCLEASE FAMILY PROTEIN"/>
    <property type="match status" value="1"/>
</dbReference>
<protein>
    <submittedName>
        <fullName evidence="4">Ribonuclease H</fullName>
    </submittedName>
</protein>
<name>A0A482IEB5_9CAUD</name>
<dbReference type="Gene3D" id="3.40.50.1010">
    <property type="entry name" value="5'-nuclease"/>
    <property type="match status" value="1"/>
</dbReference>
<dbReference type="GeneID" id="55614736"/>
<proteinExistence type="predicted"/>
<keyword evidence="1" id="KW-0540">Nuclease</keyword>
<dbReference type="KEGG" id="vg:55614736"/>
<dbReference type="GO" id="GO:0003677">
    <property type="term" value="F:DNA binding"/>
    <property type="evidence" value="ECO:0007669"/>
    <property type="project" value="InterPro"/>
</dbReference>
<dbReference type="SUPFAM" id="SSF47807">
    <property type="entry name" value="5' to 3' exonuclease, C-terminal subdomain"/>
    <property type="match status" value="1"/>
</dbReference>
<organism evidence="4 5">
    <name type="scientific">Stenotrophomonas phage YB07</name>
    <dbReference type="NCBI Taxonomy" id="2555548"/>
    <lineage>
        <taxon>Viruses</taxon>
        <taxon>Duplodnaviria</taxon>
        <taxon>Heunggongvirae</taxon>
        <taxon>Uroviricota</taxon>
        <taxon>Caudoviricetes</taxon>
        <taxon>Menderavirus</taxon>
        <taxon>Menderavirus IMESM1</taxon>
    </lineage>
</organism>
<dbReference type="SMART" id="SM00475">
    <property type="entry name" value="53EXOc"/>
    <property type="match status" value="1"/>
</dbReference>
<dbReference type="InterPro" id="IPR036276">
    <property type="entry name" value="T4_RNaseH_C"/>
</dbReference>
<dbReference type="InterPro" id="IPR036279">
    <property type="entry name" value="5-3_exonuclease_C_sf"/>
</dbReference>
<evidence type="ECO:0000256" key="1">
    <source>
        <dbReference type="ARBA" id="ARBA00022722"/>
    </source>
</evidence>
<dbReference type="EMBL" id="MK580972">
    <property type="protein sequence ID" value="QBP06262.1"/>
    <property type="molecule type" value="Genomic_DNA"/>
</dbReference>
<dbReference type="GO" id="GO:0008409">
    <property type="term" value="F:5'-3' exonuclease activity"/>
    <property type="evidence" value="ECO:0007669"/>
    <property type="project" value="InterPro"/>
</dbReference>
<dbReference type="GO" id="GO:0033567">
    <property type="term" value="P:DNA replication, Okazaki fragment processing"/>
    <property type="evidence" value="ECO:0007669"/>
    <property type="project" value="InterPro"/>
</dbReference>
<dbReference type="PANTHER" id="PTHR42646">
    <property type="entry name" value="FLAP ENDONUCLEASE XNI"/>
    <property type="match status" value="1"/>
</dbReference>
<dbReference type="Pfam" id="PF02739">
    <property type="entry name" value="5_3_exonuc_N"/>
    <property type="match status" value="1"/>
</dbReference>
<dbReference type="InterPro" id="IPR038969">
    <property type="entry name" value="FEN"/>
</dbReference>
<dbReference type="InterPro" id="IPR002421">
    <property type="entry name" value="5-3_exonuclease"/>
</dbReference>
<dbReference type="SUPFAM" id="SSF88723">
    <property type="entry name" value="PIN domain-like"/>
    <property type="match status" value="1"/>
</dbReference>